<protein>
    <submittedName>
        <fullName evidence="1">Uncharacterized protein</fullName>
    </submittedName>
</protein>
<organism evidence="1 2">
    <name type="scientific">Actinomadura meridiana</name>
    <dbReference type="NCBI Taxonomy" id="559626"/>
    <lineage>
        <taxon>Bacteria</taxon>
        <taxon>Bacillati</taxon>
        <taxon>Actinomycetota</taxon>
        <taxon>Actinomycetes</taxon>
        <taxon>Streptosporangiales</taxon>
        <taxon>Thermomonosporaceae</taxon>
        <taxon>Actinomadura</taxon>
    </lineage>
</organism>
<name>A0ABP8CPZ9_9ACTN</name>
<proteinExistence type="predicted"/>
<comment type="caution">
    <text evidence="1">The sequence shown here is derived from an EMBL/GenBank/DDBJ whole genome shotgun (WGS) entry which is preliminary data.</text>
</comment>
<sequence>MVDMSEVEVVGEALKHAAKMLNRKLSSLGESRTLGGLKARTVLNSLIGIAATTAGGVIALFNPPAGGAVAADGGVVNVLGQIGDRRNNKA</sequence>
<evidence type="ECO:0000313" key="2">
    <source>
        <dbReference type="Proteomes" id="UP001501710"/>
    </source>
</evidence>
<evidence type="ECO:0000313" key="1">
    <source>
        <dbReference type="EMBL" id="GAA4241787.1"/>
    </source>
</evidence>
<reference evidence="2" key="1">
    <citation type="journal article" date="2019" name="Int. J. Syst. Evol. Microbiol.">
        <title>The Global Catalogue of Microorganisms (GCM) 10K type strain sequencing project: providing services to taxonomists for standard genome sequencing and annotation.</title>
        <authorList>
            <consortium name="The Broad Institute Genomics Platform"/>
            <consortium name="The Broad Institute Genome Sequencing Center for Infectious Disease"/>
            <person name="Wu L."/>
            <person name="Ma J."/>
        </authorList>
    </citation>
    <scope>NUCLEOTIDE SEQUENCE [LARGE SCALE GENOMIC DNA]</scope>
    <source>
        <strain evidence="2">JCM 17440</strain>
    </source>
</reference>
<gene>
    <name evidence="1" type="ORF">GCM10022254_72060</name>
</gene>
<dbReference type="Proteomes" id="UP001501710">
    <property type="component" value="Unassembled WGS sequence"/>
</dbReference>
<accession>A0ABP8CPZ9</accession>
<dbReference type="EMBL" id="BAABAS010000029">
    <property type="protein sequence ID" value="GAA4241787.1"/>
    <property type="molecule type" value="Genomic_DNA"/>
</dbReference>
<keyword evidence="2" id="KW-1185">Reference proteome</keyword>